<evidence type="ECO:0000256" key="6">
    <source>
        <dbReference type="SAM" id="MobiDB-lite"/>
    </source>
</evidence>
<protein>
    <submittedName>
        <fullName evidence="8">Anti-sigma factor domain-containing protein</fullName>
    </submittedName>
</protein>
<evidence type="ECO:0000256" key="1">
    <source>
        <dbReference type="ARBA" id="ARBA00004162"/>
    </source>
</evidence>
<feature type="compositionally biased region" description="Low complexity" evidence="6">
    <location>
        <begin position="285"/>
        <end position="294"/>
    </location>
</feature>
<reference evidence="8 9" key="1">
    <citation type="submission" date="2018-10" db="EMBL/GenBank/DDBJ databases">
        <title>Bacillus Keqinensis sp. nov., a moderately halophilic bacterium isolated from a saline-alkaline lake.</title>
        <authorList>
            <person name="Wang H."/>
        </authorList>
    </citation>
    <scope>NUCLEOTIDE SEQUENCE [LARGE SCALE GENOMIC DNA]</scope>
    <source>
        <strain evidence="8 9">KQ-3</strain>
    </source>
</reference>
<dbReference type="AlphaFoldDB" id="A0A3M7TWP1"/>
<keyword evidence="2" id="KW-1003">Cell membrane</keyword>
<comment type="caution">
    <text evidence="8">The sequence shown here is derived from an EMBL/GenBank/DDBJ whole genome shotgun (WGS) entry which is preliminary data.</text>
</comment>
<feature type="region of interest" description="Disordered" evidence="6">
    <location>
        <begin position="241"/>
        <end position="399"/>
    </location>
</feature>
<dbReference type="EMBL" id="RHIB01000001">
    <property type="protein sequence ID" value="RNA69204.1"/>
    <property type="molecule type" value="Genomic_DNA"/>
</dbReference>
<keyword evidence="3" id="KW-0812">Transmembrane</keyword>
<dbReference type="Pfam" id="PF12791">
    <property type="entry name" value="RsgI_N"/>
    <property type="match status" value="1"/>
</dbReference>
<dbReference type="RefSeq" id="WP_122896725.1">
    <property type="nucleotide sequence ID" value="NZ_RHIB01000001.1"/>
</dbReference>
<name>A0A3M7TWP1_9BACI</name>
<dbReference type="Proteomes" id="UP000278746">
    <property type="component" value="Unassembled WGS sequence"/>
</dbReference>
<evidence type="ECO:0000256" key="5">
    <source>
        <dbReference type="ARBA" id="ARBA00023136"/>
    </source>
</evidence>
<evidence type="ECO:0000313" key="8">
    <source>
        <dbReference type="EMBL" id="RNA69204.1"/>
    </source>
</evidence>
<feature type="compositionally biased region" description="Acidic residues" evidence="6">
    <location>
        <begin position="295"/>
        <end position="313"/>
    </location>
</feature>
<feature type="compositionally biased region" description="Basic and acidic residues" evidence="6">
    <location>
        <begin position="314"/>
        <end position="364"/>
    </location>
</feature>
<sequence length="399" mass="44789">MKKGVVMEKHKRFMIVLTKEGEFVKAKRSAGARIGEEVPYKPANTFLVSMLYEHKSMTLPVAAVLCFIVFFALPFPDDERAYGVVAFDINPSIGITLDRKYEVVDLIYYNEDGKKILDELHPGDYIGESFDIAAYLILKESKAHGYLEEENSIYISTSTVFYEDQKWLARYEGWTTSIKEEYSINIISLLIDQSTLEEAKARAVSPGKIALSHTYDFELAEVEELRSFSMSQLVSEAGPEMSDILHSGSGEQDMDEVTLSSKQEQEEESPSSVTEKTEENKEAGSGSSQVSNSESDIDEEAPVDNITDEDSEPEEKPADYKDEKKQTKKSNEKKDKDKEEKKEKNEKKGHSEKNDTRGKGKKQEGNAQRRKGCSPPGLADKEEGHPSGNGRKNCDSPDK</sequence>
<evidence type="ECO:0000256" key="4">
    <source>
        <dbReference type="ARBA" id="ARBA00022989"/>
    </source>
</evidence>
<dbReference type="Pfam" id="PF23750">
    <property type="entry name" value="RsgI_M"/>
    <property type="match status" value="1"/>
</dbReference>
<keyword evidence="4" id="KW-1133">Transmembrane helix</keyword>
<keyword evidence="9" id="KW-1185">Reference proteome</keyword>
<evidence type="ECO:0000259" key="7">
    <source>
        <dbReference type="PROSITE" id="PS51849"/>
    </source>
</evidence>
<dbReference type="InterPro" id="IPR024449">
    <property type="entry name" value="Anti-sigma_RsgI_N"/>
</dbReference>
<accession>A0A3M7TWP1</accession>
<proteinExistence type="predicted"/>
<organism evidence="8 9">
    <name type="scientific">Alteribacter keqinensis</name>
    <dbReference type="NCBI Taxonomy" id="2483800"/>
    <lineage>
        <taxon>Bacteria</taxon>
        <taxon>Bacillati</taxon>
        <taxon>Bacillota</taxon>
        <taxon>Bacilli</taxon>
        <taxon>Bacillales</taxon>
        <taxon>Bacillaceae</taxon>
        <taxon>Alteribacter</taxon>
    </lineage>
</organism>
<keyword evidence="5" id="KW-0472">Membrane</keyword>
<evidence type="ECO:0000256" key="3">
    <source>
        <dbReference type="ARBA" id="ARBA00022692"/>
    </source>
</evidence>
<dbReference type="OrthoDB" id="9800626at2"/>
<dbReference type="GO" id="GO:0005886">
    <property type="term" value="C:plasma membrane"/>
    <property type="evidence" value="ECO:0007669"/>
    <property type="project" value="UniProtKB-SubCell"/>
</dbReference>
<evidence type="ECO:0000313" key="9">
    <source>
        <dbReference type="Proteomes" id="UP000278746"/>
    </source>
</evidence>
<comment type="subcellular location">
    <subcellularLocation>
        <location evidence="1">Cell membrane</location>
        <topology evidence="1">Single-pass membrane protein</topology>
    </subcellularLocation>
</comment>
<gene>
    <name evidence="8" type="ORF">EBO34_04450</name>
</gene>
<dbReference type="InterPro" id="IPR055431">
    <property type="entry name" value="RsgI_M"/>
</dbReference>
<feature type="domain" description="RsgI N-terminal anti-sigma" evidence="7">
    <location>
        <begin position="2"/>
        <end position="49"/>
    </location>
</feature>
<dbReference type="PROSITE" id="PS51849">
    <property type="entry name" value="RSGI_N"/>
    <property type="match status" value="1"/>
</dbReference>
<evidence type="ECO:0000256" key="2">
    <source>
        <dbReference type="ARBA" id="ARBA00022475"/>
    </source>
</evidence>